<proteinExistence type="inferred from homology"/>
<evidence type="ECO:0000313" key="3">
    <source>
        <dbReference type="EMBL" id="CAI3981881.1"/>
    </source>
</evidence>
<evidence type="ECO:0000259" key="2">
    <source>
        <dbReference type="Pfam" id="PF03016"/>
    </source>
</evidence>
<sequence>TEDYEELKIFIYDPWAIDGTVEDLPSRFHVDVHAAVQRSAADVGSSCDWMLSACTESSNHPFTIRRQLGQEVIILRKFLANPLPASDPKDADIFVVPALIGSACMGGLYDTHCTTPLEEFGDDLFELLPFYNAETRHRHLFLGSIDKRNLPLDIQAQSLLLSCGASWGDRPGHLVVPPSVTDVELQVASGPSTGEREILFFMTMVPNNPIRHEIYRQLEGLRGSKVVLQELDRSLDVWEKIKERRFDVVTMDHHAESLTSTCVVMGAADHIDCFSRLVVSGEESRMRSSIFCLCPPAENTAAGTKRLFDAILSGCIPVVISFPTLWGSGISWWRTDGAPIEWSLPFPSDVQWRRLVVEVSEAELLKGSYGLLFAAFRSDVEEKQRYIAEVRDLLVYDLAGGRQDAFSVVMDSLRRILPRLYRAVVPLSRPLVCERIPLLQDLSEAGAKGWSSSYGEFACDPMAFWHRCSDFWSSERKHVEPLKLSGFLRSFQLRTPEGSDAPFLGPRHGRGRQALFYNFSQDFVKNGFEHRSLFTGERPFLVCSNPRFPSALHMLDATEQRRQVSYVDASECRIPPPLPPVLRHGPVRALWQLVFAVCNTMAWENTQDVARIVEDHWVLPMSHDFQLVAYDACQDAVENVGSTLVEHVLALKMQQEQGLEIPEVVVFFAGMVPQEVDLHFQIIDRLQEYFDALGGDPWLVSFDGHRAPGLLCDGFLTTFRSKCPAQELQPLSRSSPHVLAFNTTILNRVPEVHLQVIAAESHSFHVQIDFLTVLSFKAIRSLWRAGRAKVIADSSLTSRRDESECSRSYQQAYDNYLDRSGFHLSYGNQALRAQALGCLDWNGSYSLVDTGLPAAFDEDSSWAKPSGIDAVKMDFLKTAWGANVHNHPPVPEFGSSASVEEIGVFSLCHPPLCKAHVTWTLELDTGCKLQIG</sequence>
<dbReference type="EMBL" id="CAMXCT020000668">
    <property type="protein sequence ID" value="CAL1135256.1"/>
    <property type="molecule type" value="Genomic_DNA"/>
</dbReference>
<reference evidence="4 5" key="2">
    <citation type="submission" date="2024-05" db="EMBL/GenBank/DDBJ databases">
        <authorList>
            <person name="Chen Y."/>
            <person name="Shah S."/>
            <person name="Dougan E. K."/>
            <person name="Thang M."/>
            <person name="Chan C."/>
        </authorList>
    </citation>
    <scope>NUCLEOTIDE SEQUENCE [LARGE SCALE GENOMIC DNA]</scope>
</reference>
<evidence type="ECO:0000313" key="5">
    <source>
        <dbReference type="Proteomes" id="UP001152797"/>
    </source>
</evidence>
<dbReference type="Proteomes" id="UP001152797">
    <property type="component" value="Unassembled WGS sequence"/>
</dbReference>
<accession>A0A9P1C125</accession>
<dbReference type="EMBL" id="CAMXCT010000668">
    <property type="protein sequence ID" value="CAI3981881.1"/>
    <property type="molecule type" value="Genomic_DNA"/>
</dbReference>
<dbReference type="Pfam" id="PF03016">
    <property type="entry name" value="Exostosin_GT47"/>
    <property type="match status" value="1"/>
</dbReference>
<dbReference type="GO" id="GO:0016757">
    <property type="term" value="F:glycosyltransferase activity"/>
    <property type="evidence" value="ECO:0007669"/>
    <property type="project" value="InterPro"/>
</dbReference>
<reference evidence="3" key="1">
    <citation type="submission" date="2022-10" db="EMBL/GenBank/DDBJ databases">
        <authorList>
            <person name="Chen Y."/>
            <person name="Dougan E. K."/>
            <person name="Chan C."/>
            <person name="Rhodes N."/>
            <person name="Thang M."/>
        </authorList>
    </citation>
    <scope>NUCLEOTIDE SEQUENCE</scope>
</reference>
<dbReference type="InterPro" id="IPR004263">
    <property type="entry name" value="Exostosin"/>
</dbReference>
<feature type="domain" description="Exostosin GT47" evidence="2">
    <location>
        <begin position="6"/>
        <end position="365"/>
    </location>
</feature>
<protein>
    <submittedName>
        <fullName evidence="4">Probable glucuronoxylan glucuronosyltransferase F8H (FRA8 homolog) (Protein FRAGILE FIBER 8 homolog)</fullName>
    </submittedName>
</protein>
<keyword evidence="5" id="KW-1185">Reference proteome</keyword>
<evidence type="ECO:0000256" key="1">
    <source>
        <dbReference type="ARBA" id="ARBA00010271"/>
    </source>
</evidence>
<evidence type="ECO:0000313" key="4">
    <source>
        <dbReference type="EMBL" id="CAL4769193.1"/>
    </source>
</evidence>
<dbReference type="EMBL" id="CAMXCT030000668">
    <property type="protein sequence ID" value="CAL4769193.1"/>
    <property type="molecule type" value="Genomic_DNA"/>
</dbReference>
<dbReference type="AlphaFoldDB" id="A0A9P1C125"/>
<feature type="non-terminal residue" evidence="3">
    <location>
        <position position="932"/>
    </location>
</feature>
<comment type="caution">
    <text evidence="3">The sequence shown here is derived from an EMBL/GenBank/DDBJ whole genome shotgun (WGS) entry which is preliminary data.</text>
</comment>
<dbReference type="OrthoDB" id="446387at2759"/>
<gene>
    <name evidence="3" type="ORF">C1SCF055_LOCUS9626</name>
</gene>
<dbReference type="InterPro" id="IPR040911">
    <property type="entry name" value="Exostosin_GT47"/>
</dbReference>
<organism evidence="3">
    <name type="scientific">Cladocopium goreaui</name>
    <dbReference type="NCBI Taxonomy" id="2562237"/>
    <lineage>
        <taxon>Eukaryota</taxon>
        <taxon>Sar</taxon>
        <taxon>Alveolata</taxon>
        <taxon>Dinophyceae</taxon>
        <taxon>Suessiales</taxon>
        <taxon>Symbiodiniaceae</taxon>
        <taxon>Cladocopium</taxon>
    </lineage>
</organism>
<name>A0A9P1C125_9DINO</name>
<comment type="similarity">
    <text evidence="1">Belongs to the glycosyltransferase 47 family.</text>
</comment>
<dbReference type="PANTHER" id="PTHR11062">
    <property type="entry name" value="EXOSTOSIN HEPARAN SULFATE GLYCOSYLTRANSFERASE -RELATED"/>
    <property type="match status" value="1"/>
</dbReference>